<dbReference type="KEGG" id="fho:H9Q81_02775"/>
<evidence type="ECO:0000256" key="2">
    <source>
        <dbReference type="ARBA" id="ARBA00023239"/>
    </source>
</evidence>
<dbReference type="InterPro" id="IPR042208">
    <property type="entry name" value="D-ser_dehydrat-like_sf"/>
</dbReference>
<accession>A0A7G9GYA0</accession>
<dbReference type="Pfam" id="PF14031">
    <property type="entry name" value="D-ser_dehydrat"/>
    <property type="match status" value="1"/>
</dbReference>
<dbReference type="Pfam" id="PF01168">
    <property type="entry name" value="Ala_racemase_N"/>
    <property type="match status" value="1"/>
</dbReference>
<dbReference type="SMART" id="SM01119">
    <property type="entry name" value="D-ser_dehydrat"/>
    <property type="match status" value="1"/>
</dbReference>
<keyword evidence="2" id="KW-0456">Lyase</keyword>
<dbReference type="InterPro" id="IPR029066">
    <property type="entry name" value="PLP-binding_barrel"/>
</dbReference>
<dbReference type="EMBL" id="CP060637">
    <property type="protein sequence ID" value="QNM15782.1"/>
    <property type="molecule type" value="Genomic_DNA"/>
</dbReference>
<sequence>MNKFFLETPAILLDKKTLKKNIEKYQRMCDNENKELWPMLKTHKSSEILKLQIEAGANGVLCGTLEEAEQCAKLGVKNIMYAYPVASTQNIKRVIELSKRSNFIIRIDDLDGAMLLDKMAKEQNVIINYTIIVDSGLHRFGVSLDNLLKFTKEMEKFSNLNLKGISTHPGHVYGANSAKEVAKYVEDECNILKQAKQILVDAGYDIDMITSGSTPTFNDAVKDKNINILHPGNYVFNDVIQIALGAAKEDECALRIYATIISHPRENLYICDAGAKCLGLDKGAHGNTSIIGYGRVVGHPEAIVYSLSEEVGKIEIKGATNLKVGDKIEIIPNHSCSSANLTGYYTIVDNDEVVESVEVDIRGNSKKRF</sequence>
<dbReference type="Gene3D" id="3.20.20.10">
    <property type="entry name" value="Alanine racemase"/>
    <property type="match status" value="1"/>
</dbReference>
<evidence type="ECO:0000313" key="4">
    <source>
        <dbReference type="EMBL" id="QNM15782.1"/>
    </source>
</evidence>
<comment type="similarity">
    <text evidence="1">Belongs to the DSD1 family.</text>
</comment>
<organism evidence="4 5">
    <name type="scientific">Fusobacterium hominis</name>
    <dbReference type="NCBI Taxonomy" id="2764326"/>
    <lineage>
        <taxon>Bacteria</taxon>
        <taxon>Fusobacteriati</taxon>
        <taxon>Fusobacteriota</taxon>
        <taxon>Fusobacteriia</taxon>
        <taxon>Fusobacteriales</taxon>
        <taxon>Fusobacteriaceae</taxon>
        <taxon>Fusobacterium</taxon>
    </lineage>
</organism>
<feature type="domain" description="D-serine dehydratase-like" evidence="3">
    <location>
        <begin position="253"/>
        <end position="349"/>
    </location>
</feature>
<dbReference type="AlphaFoldDB" id="A0A7G9GYA0"/>
<dbReference type="GO" id="GO:0008721">
    <property type="term" value="F:D-serine ammonia-lyase activity"/>
    <property type="evidence" value="ECO:0007669"/>
    <property type="project" value="TreeGrafter"/>
</dbReference>
<name>A0A7G9GYA0_9FUSO</name>
<evidence type="ECO:0000313" key="5">
    <source>
        <dbReference type="Proteomes" id="UP000515913"/>
    </source>
</evidence>
<dbReference type="PANTHER" id="PTHR28004">
    <property type="entry name" value="ZGC:162816-RELATED"/>
    <property type="match status" value="1"/>
</dbReference>
<dbReference type="InterPro" id="IPR001608">
    <property type="entry name" value="Ala_racemase_N"/>
</dbReference>
<dbReference type="RefSeq" id="WP_187423083.1">
    <property type="nucleotide sequence ID" value="NZ_CP060637.1"/>
</dbReference>
<keyword evidence="5" id="KW-1185">Reference proteome</keyword>
<protein>
    <submittedName>
        <fullName evidence="4">Alanine racemase</fullName>
    </submittedName>
</protein>
<evidence type="ECO:0000256" key="1">
    <source>
        <dbReference type="ARBA" id="ARBA00005323"/>
    </source>
</evidence>
<dbReference type="Gene3D" id="2.40.37.20">
    <property type="entry name" value="D-serine dehydratase-like domain"/>
    <property type="match status" value="1"/>
</dbReference>
<evidence type="ECO:0000259" key="3">
    <source>
        <dbReference type="SMART" id="SM01119"/>
    </source>
</evidence>
<dbReference type="Proteomes" id="UP000515913">
    <property type="component" value="Chromosome"/>
</dbReference>
<dbReference type="InterPro" id="IPR026956">
    <property type="entry name" value="D-ser_dehydrat-like_dom"/>
</dbReference>
<dbReference type="PANTHER" id="PTHR28004:SF2">
    <property type="entry name" value="D-SERINE DEHYDRATASE"/>
    <property type="match status" value="1"/>
</dbReference>
<dbReference type="SUPFAM" id="SSF51419">
    <property type="entry name" value="PLP-binding barrel"/>
    <property type="match status" value="1"/>
</dbReference>
<proteinExistence type="inferred from homology"/>
<reference evidence="4 5" key="1">
    <citation type="submission" date="2020-08" db="EMBL/GenBank/DDBJ databases">
        <authorList>
            <person name="Liu C."/>
            <person name="Sun Q."/>
        </authorList>
    </citation>
    <scope>NUCLEOTIDE SEQUENCE [LARGE SCALE GENOMIC DNA]</scope>
    <source>
        <strain evidence="4 5">NSJ-57</strain>
    </source>
</reference>
<dbReference type="GO" id="GO:0036088">
    <property type="term" value="P:D-serine catabolic process"/>
    <property type="evidence" value="ECO:0007669"/>
    <property type="project" value="TreeGrafter"/>
</dbReference>
<gene>
    <name evidence="4" type="ORF">H9Q81_02775</name>
</gene>
<dbReference type="InterPro" id="IPR051466">
    <property type="entry name" value="D-amino_acid_metab_enzyme"/>
</dbReference>